<organism evidence="3 4">
    <name type="scientific">Streptomyces diacarni</name>
    <dbReference type="NCBI Taxonomy" id="2800381"/>
    <lineage>
        <taxon>Bacteria</taxon>
        <taxon>Bacillati</taxon>
        <taxon>Actinomycetota</taxon>
        <taxon>Actinomycetes</taxon>
        <taxon>Kitasatosporales</taxon>
        <taxon>Streptomycetaceae</taxon>
        <taxon>Streptomyces</taxon>
    </lineage>
</organism>
<reference evidence="3 4" key="1">
    <citation type="submission" date="2018-06" db="EMBL/GenBank/DDBJ databases">
        <title>Streptomyces reniochalinae sp. nov. and Streptomyces diacarnus sp. nov. from marine sponges.</title>
        <authorList>
            <person name="Li L."/>
        </authorList>
    </citation>
    <scope>NUCLEOTIDE SEQUENCE [LARGE SCALE GENOMIC DNA]</scope>
    <source>
        <strain evidence="3 4">LHW51701</strain>
    </source>
</reference>
<dbReference type="SUPFAM" id="SSF52540">
    <property type="entry name" value="P-loop containing nucleoside triphosphate hydrolases"/>
    <property type="match status" value="1"/>
</dbReference>
<dbReference type="InterPro" id="IPR014001">
    <property type="entry name" value="Helicase_ATP-bd"/>
</dbReference>
<dbReference type="RefSeq" id="WP_114022152.1">
    <property type="nucleotide sequence ID" value="NZ_QOIN01000042.1"/>
</dbReference>
<dbReference type="Pfam" id="PF00271">
    <property type="entry name" value="Helicase_C"/>
    <property type="match status" value="1"/>
</dbReference>
<dbReference type="SUPFAM" id="SSF52980">
    <property type="entry name" value="Restriction endonuclease-like"/>
    <property type="match status" value="1"/>
</dbReference>
<dbReference type="InterPro" id="IPR001650">
    <property type="entry name" value="Helicase_C-like"/>
</dbReference>
<protein>
    <submittedName>
        <fullName evidence="3">Restriction endonuclease subunit R</fullName>
    </submittedName>
</protein>
<dbReference type="Pfam" id="PF04851">
    <property type="entry name" value="ResIII"/>
    <property type="match status" value="1"/>
</dbReference>
<dbReference type="Pfam" id="PF04471">
    <property type="entry name" value="Mrr_cat"/>
    <property type="match status" value="1"/>
</dbReference>
<dbReference type="InterPro" id="IPR006935">
    <property type="entry name" value="Helicase/UvrB_N"/>
</dbReference>
<dbReference type="GO" id="GO:0009307">
    <property type="term" value="P:DNA restriction-modification system"/>
    <property type="evidence" value="ECO:0007669"/>
    <property type="project" value="InterPro"/>
</dbReference>
<feature type="domain" description="Helicase ATP-binding" evidence="1">
    <location>
        <begin position="152"/>
        <end position="305"/>
    </location>
</feature>
<comment type="caution">
    <text evidence="3">The sequence shown here is derived from an EMBL/GenBank/DDBJ whole genome shotgun (WGS) entry which is preliminary data.</text>
</comment>
<dbReference type="SMART" id="SM00490">
    <property type="entry name" value="HELICc"/>
    <property type="match status" value="1"/>
</dbReference>
<dbReference type="GO" id="GO:0005524">
    <property type="term" value="F:ATP binding"/>
    <property type="evidence" value="ECO:0007669"/>
    <property type="project" value="InterPro"/>
</dbReference>
<dbReference type="InterPro" id="IPR027417">
    <property type="entry name" value="P-loop_NTPase"/>
</dbReference>
<dbReference type="AlphaFoldDB" id="A0A367F1J8"/>
<name>A0A367F1J8_9ACTN</name>
<evidence type="ECO:0000313" key="4">
    <source>
        <dbReference type="Proteomes" id="UP000252914"/>
    </source>
</evidence>
<feature type="domain" description="Helicase C-terminal" evidence="2">
    <location>
        <begin position="355"/>
        <end position="526"/>
    </location>
</feature>
<keyword evidence="3" id="KW-0540">Nuclease</keyword>
<dbReference type="EMBL" id="QOIN01000042">
    <property type="protein sequence ID" value="RCG23665.1"/>
    <property type="molecule type" value="Genomic_DNA"/>
</dbReference>
<evidence type="ECO:0000313" key="3">
    <source>
        <dbReference type="EMBL" id="RCG23665.1"/>
    </source>
</evidence>
<dbReference type="InterPro" id="IPR011335">
    <property type="entry name" value="Restrct_endonuc-II-like"/>
</dbReference>
<evidence type="ECO:0000259" key="2">
    <source>
        <dbReference type="PROSITE" id="PS51194"/>
    </source>
</evidence>
<keyword evidence="3" id="KW-0378">Hydrolase</keyword>
<dbReference type="GO" id="GO:0003677">
    <property type="term" value="F:DNA binding"/>
    <property type="evidence" value="ECO:0007669"/>
    <property type="project" value="InterPro"/>
</dbReference>
<dbReference type="CDD" id="cd18799">
    <property type="entry name" value="SF2_C_EcoAI-like"/>
    <property type="match status" value="1"/>
</dbReference>
<sequence>MSAVFLAAEELLRGGPAGLTHATERALWHLGFNDVRVIDGAGDHGADLLAVRGREQWVFQCKWKAGGKIDRSGVDDLERAHARYRADKAVLVTNTDINGAAAARIAALNGVGVPITLWHGATLGSIGDQMPETVPAKYALRPYQAEAVEAVIRDLDANGTALLVLATGLGKTVAGGEIISRRLRTDPNARILVVAHMKELVAQLEKAMWRHIPKSVPTRLLTGERRPESLDGVVVGTVESVLGAVRLGYRPDLVMIDETHHVAETGRFAELLDLCGDAEQFGVTATPWRGDKFDITSRFGYPSFKMGIAEGMAAGYLSAIDYRLYVDNVDWDAVRDASVHDQSIKDLNKSLFLPQRDEEIVEHFREAWRTTVDPRAIVFCQTIEHAEHMARLFAASDSAWCNASFLHSALPRQRRQVLLNEFRLGRVPVITCVDVFNEGVDVPDVNLIAFLRVTHSRRIFVQQLGRGLRLSLGKVALRVLDFVTDIRRVAATLELRRSLEAQDAQESEHLRVRMPHASRIQFSDATVGSLMDHWIQDAADLETKADEVRLQFPLTRGIE</sequence>
<dbReference type="PROSITE" id="PS51192">
    <property type="entry name" value="HELICASE_ATP_BIND_1"/>
    <property type="match status" value="1"/>
</dbReference>
<dbReference type="PANTHER" id="PTHR47396">
    <property type="entry name" value="TYPE I RESTRICTION ENZYME ECOKI R PROTEIN"/>
    <property type="match status" value="1"/>
</dbReference>
<gene>
    <name evidence="3" type="ORF">DTL70_13550</name>
</gene>
<dbReference type="InterPro" id="IPR011856">
    <property type="entry name" value="tRNA_endonuc-like_dom_sf"/>
</dbReference>
<keyword evidence="3" id="KW-0255">Endonuclease</keyword>
<dbReference type="GO" id="GO:0016787">
    <property type="term" value="F:hydrolase activity"/>
    <property type="evidence" value="ECO:0007669"/>
    <property type="project" value="InterPro"/>
</dbReference>
<dbReference type="InterPro" id="IPR050742">
    <property type="entry name" value="Helicase_Restrict-Modif_Enz"/>
</dbReference>
<evidence type="ECO:0000259" key="1">
    <source>
        <dbReference type="PROSITE" id="PS51192"/>
    </source>
</evidence>
<proteinExistence type="predicted"/>
<dbReference type="Proteomes" id="UP000252914">
    <property type="component" value="Unassembled WGS sequence"/>
</dbReference>
<dbReference type="InterPro" id="IPR007560">
    <property type="entry name" value="Restrct_endonuc_IV_Mrr"/>
</dbReference>
<dbReference type="SMART" id="SM00487">
    <property type="entry name" value="DEXDc"/>
    <property type="match status" value="1"/>
</dbReference>
<dbReference type="PANTHER" id="PTHR47396:SF1">
    <property type="entry name" value="ATP-DEPENDENT HELICASE IRC3-RELATED"/>
    <property type="match status" value="1"/>
</dbReference>
<keyword evidence="4" id="KW-1185">Reference proteome</keyword>
<dbReference type="GO" id="GO:0004519">
    <property type="term" value="F:endonuclease activity"/>
    <property type="evidence" value="ECO:0007669"/>
    <property type="project" value="UniProtKB-KW"/>
</dbReference>
<dbReference type="Gene3D" id="3.40.1350.10">
    <property type="match status" value="1"/>
</dbReference>
<dbReference type="GO" id="GO:0005829">
    <property type="term" value="C:cytosol"/>
    <property type="evidence" value="ECO:0007669"/>
    <property type="project" value="TreeGrafter"/>
</dbReference>
<accession>A0A367F1J8</accession>
<dbReference type="PROSITE" id="PS51194">
    <property type="entry name" value="HELICASE_CTER"/>
    <property type="match status" value="1"/>
</dbReference>
<dbReference type="Gene3D" id="3.40.50.300">
    <property type="entry name" value="P-loop containing nucleotide triphosphate hydrolases"/>
    <property type="match status" value="2"/>
</dbReference>